<dbReference type="Proteomes" id="UP000504637">
    <property type="component" value="Unplaced"/>
</dbReference>
<organism evidence="2">
    <name type="scientific">Dissoconium aciculare CBS 342.82</name>
    <dbReference type="NCBI Taxonomy" id="1314786"/>
    <lineage>
        <taxon>Eukaryota</taxon>
        <taxon>Fungi</taxon>
        <taxon>Dikarya</taxon>
        <taxon>Ascomycota</taxon>
        <taxon>Pezizomycotina</taxon>
        <taxon>Dothideomycetes</taxon>
        <taxon>Dothideomycetidae</taxon>
        <taxon>Mycosphaerellales</taxon>
        <taxon>Dissoconiaceae</taxon>
        <taxon>Dissoconium</taxon>
    </lineage>
</organism>
<dbReference type="InterPro" id="IPR029058">
    <property type="entry name" value="AB_hydrolase_fold"/>
</dbReference>
<dbReference type="Gene3D" id="3.40.50.1820">
    <property type="entry name" value="alpha/beta hydrolase"/>
    <property type="match status" value="1"/>
</dbReference>
<dbReference type="RefSeq" id="XP_033463878.1">
    <property type="nucleotide sequence ID" value="XM_033608362.1"/>
</dbReference>
<proteinExistence type="predicted"/>
<dbReference type="InterPro" id="IPR013744">
    <property type="entry name" value="SidJ"/>
</dbReference>
<reference evidence="2" key="3">
    <citation type="submission" date="2025-08" db="UniProtKB">
        <authorList>
            <consortium name="RefSeq"/>
        </authorList>
    </citation>
    <scope>IDENTIFICATION</scope>
    <source>
        <strain evidence="2">CBS 342.82</strain>
    </source>
</reference>
<protein>
    <submittedName>
        <fullName evidence="2">Siderophore biosynthesis lipase/esterase</fullName>
    </submittedName>
</protein>
<evidence type="ECO:0000313" key="2">
    <source>
        <dbReference type="RefSeq" id="XP_033463878.1"/>
    </source>
</evidence>
<reference evidence="2" key="2">
    <citation type="submission" date="2020-04" db="EMBL/GenBank/DDBJ databases">
        <authorList>
            <consortium name="NCBI Genome Project"/>
        </authorList>
    </citation>
    <scope>NUCLEOTIDE SEQUENCE</scope>
    <source>
        <strain evidence="2">CBS 342.82</strain>
    </source>
</reference>
<gene>
    <name evidence="2" type="ORF">K489DRAFT_429143</name>
</gene>
<dbReference type="OrthoDB" id="10034502at2759"/>
<accession>A0A6J3MIV0</accession>
<name>A0A6J3MIV0_9PEZI</name>
<dbReference type="PANTHER" id="PTHR31591:SF1">
    <property type="entry name" value="UPF0613 PROTEIN PB24D3.06C"/>
    <property type="match status" value="1"/>
</dbReference>
<dbReference type="SUPFAM" id="SSF53474">
    <property type="entry name" value="alpha/beta-Hydrolases"/>
    <property type="match status" value="1"/>
</dbReference>
<dbReference type="AlphaFoldDB" id="A0A6J3MIV0"/>
<evidence type="ECO:0000313" key="1">
    <source>
        <dbReference type="Proteomes" id="UP000504637"/>
    </source>
</evidence>
<dbReference type="Pfam" id="PF08538">
    <property type="entry name" value="DUF1749"/>
    <property type="match status" value="1"/>
</dbReference>
<dbReference type="PANTHER" id="PTHR31591">
    <property type="entry name" value="UPF0613 PROTEIN PB24D3.06C"/>
    <property type="match status" value="1"/>
</dbReference>
<dbReference type="GeneID" id="54366162"/>
<sequence>MSPRGWAKGFAGVLHQYSEGLVAFEFTTGAVPKPNTLIFVGGLGDGLGSTAYIPDLAKSLEKSSWSLLQPILSSSYTGWGVESLGQDVTEIAECIRYIKSHKENGKIAIMGHSTGSQDVLHYLYSSADSADDAGQTSVRPVVEGAILQAAVSDREAMRNVLEEGSSRQKPEEAQRTFATLLDLARKSASDKSDFDVLLPLKHTAALGYGNETAVSGRRFLSLISPDSPSTPAEDDLFSSDLEFDKTFGTVKSNGLLRGTLLVLLSGEDGSYPEDVDKEALLRKWKHAANCGDKHRIWNDEFSGVIPGASHGLSGRDEELPRQDLTRRIAGYLATL</sequence>
<reference evidence="2" key="1">
    <citation type="submission" date="2020-01" db="EMBL/GenBank/DDBJ databases">
        <authorList>
            <consortium name="DOE Joint Genome Institute"/>
            <person name="Haridas S."/>
            <person name="Albert R."/>
            <person name="Binder M."/>
            <person name="Bloem J."/>
            <person name="Labutti K."/>
            <person name="Salamov A."/>
            <person name="Andreopoulos B."/>
            <person name="Baker S.E."/>
            <person name="Barry K."/>
            <person name="Bills G."/>
            <person name="Bluhm B.H."/>
            <person name="Cannon C."/>
            <person name="Castanera R."/>
            <person name="Culley D.E."/>
            <person name="Daum C."/>
            <person name="Ezra D."/>
            <person name="Gonzalez J.B."/>
            <person name="Henrissat B."/>
            <person name="Kuo A."/>
            <person name="Liang C."/>
            <person name="Lipzen A."/>
            <person name="Lutzoni F."/>
            <person name="Magnuson J."/>
            <person name="Mondo S."/>
            <person name="Nolan M."/>
            <person name="Ohm R."/>
            <person name="Pangilinan J."/>
            <person name="Park H.-J."/>
            <person name="Ramirez L."/>
            <person name="Alfaro M."/>
            <person name="Sun H."/>
            <person name="Tritt A."/>
            <person name="Yoshinaga Y."/>
            <person name="Zwiers L.-H."/>
            <person name="Turgeon B.G."/>
            <person name="Goodwin S.B."/>
            <person name="Spatafora J.W."/>
            <person name="Crous P.W."/>
            <person name="Grigoriev I.V."/>
        </authorList>
    </citation>
    <scope>NUCLEOTIDE SEQUENCE</scope>
    <source>
        <strain evidence="2">CBS 342.82</strain>
    </source>
</reference>
<keyword evidence="1" id="KW-1185">Reference proteome</keyword>